<accession>A0A2R3IXH9</accession>
<dbReference type="EMBL" id="CP027169">
    <property type="protein sequence ID" value="AVK06625.1"/>
    <property type="molecule type" value="Genomic_DNA"/>
</dbReference>
<evidence type="ECO:0000313" key="1">
    <source>
        <dbReference type="EMBL" id="AVK06625.1"/>
    </source>
</evidence>
<dbReference type="Proteomes" id="UP000238390">
    <property type="component" value="Chromosome"/>
</dbReference>
<dbReference type="RefSeq" id="WP_058145778.1">
    <property type="nucleotide sequence ID" value="NZ_CP027169.1"/>
</dbReference>
<proteinExistence type="predicted"/>
<dbReference type="AlphaFoldDB" id="A0A2R3IXH9"/>
<dbReference type="CDD" id="cd02883">
    <property type="entry name" value="NUDIX_Hydrolase"/>
    <property type="match status" value="1"/>
</dbReference>
<dbReference type="SUPFAM" id="SSF55811">
    <property type="entry name" value="Nudix"/>
    <property type="match status" value="1"/>
</dbReference>
<dbReference type="Gene3D" id="3.90.79.10">
    <property type="entry name" value="Nucleoside Triphosphate Pyrophosphohydrolase"/>
    <property type="match status" value="1"/>
</dbReference>
<name>A0A2R3IXH9_9PSED</name>
<dbReference type="InterPro" id="IPR015797">
    <property type="entry name" value="NUDIX_hydrolase-like_dom_sf"/>
</dbReference>
<gene>
    <name evidence="1" type="ORF">CSB93_1200</name>
</gene>
<dbReference type="GO" id="GO:0003824">
    <property type="term" value="F:catalytic activity"/>
    <property type="evidence" value="ECO:0007669"/>
    <property type="project" value="UniProtKB-ARBA"/>
</dbReference>
<protein>
    <submittedName>
        <fullName evidence="1">NUDIX domain protein</fullName>
    </submittedName>
</protein>
<sequence>MQVYAVVYTSSGRFLLFWKLAKGYFFFDAKTGKGKIVKGGANLNGGNDYALPGGRREESEAVAAGAAREFLEETAADVRGLPVQEKTFGRDFCAGYFRIEEKEIEGLLARIQDPNLVSAMNASIDIEHGSITRYAQIHTRYPSAPRDNELETGYLWSVHDEANWKVVLSWKNSPALGWYFDILDYLKTSIL</sequence>
<keyword evidence="2" id="KW-1185">Reference proteome</keyword>
<reference evidence="1 2" key="1">
    <citation type="submission" date="2018-02" db="EMBL/GenBank/DDBJ databases">
        <title>FDA/CDC Antimicrobial Resistant Isolate Bank Genome Sequencing.</title>
        <authorList>
            <person name="Benahmed F.H."/>
            <person name="Lutgring J.D."/>
            <person name="Yoo B."/>
            <person name="Machado M."/>
            <person name="Brown A."/>
            <person name="McAllister G."/>
            <person name="Perry A."/>
            <person name="Halpin A.L."/>
            <person name="Vavikolanu K."/>
            <person name="Ott S."/>
            <person name="Zhao X."/>
            <person name="Tallon L.J."/>
            <person name="Sadzewicz L."/>
            <person name="Aluvathingal J."/>
            <person name="Nadendla S."/>
            <person name="Voskania-kordi A."/>
            <person name="Simonyan V."/>
            <person name="Patel J."/>
            <person name="Shawar R.M."/>
        </authorList>
    </citation>
    <scope>NUCLEOTIDE SEQUENCE [LARGE SCALE GENOMIC DNA]</scope>
    <source>
        <strain evidence="1 2">AR_0356</strain>
    </source>
</reference>
<evidence type="ECO:0000313" key="2">
    <source>
        <dbReference type="Proteomes" id="UP000238390"/>
    </source>
</evidence>
<organism evidence="1 2">
    <name type="scientific">Pseudomonas paraeruginosa</name>
    <dbReference type="NCBI Taxonomy" id="2994495"/>
    <lineage>
        <taxon>Bacteria</taxon>
        <taxon>Pseudomonadati</taxon>
        <taxon>Pseudomonadota</taxon>
        <taxon>Gammaproteobacteria</taxon>
        <taxon>Pseudomonadales</taxon>
        <taxon>Pseudomonadaceae</taxon>
        <taxon>Pseudomonas</taxon>
    </lineage>
</organism>